<dbReference type="SUPFAM" id="SSF48230">
    <property type="entry name" value="Chondroitin AC/alginate lyase"/>
    <property type="match status" value="1"/>
</dbReference>
<protein>
    <submittedName>
        <fullName evidence="1">Alginate lyase family protein</fullName>
    </submittedName>
</protein>
<dbReference type="GO" id="GO:0016829">
    <property type="term" value="F:lyase activity"/>
    <property type="evidence" value="ECO:0007669"/>
    <property type="project" value="UniProtKB-KW"/>
</dbReference>
<comment type="caution">
    <text evidence="1">The sequence shown here is derived from an EMBL/GenBank/DDBJ whole genome shotgun (WGS) entry which is preliminary data.</text>
</comment>
<dbReference type="AlphaFoldDB" id="A0A9X2MUX5"/>
<dbReference type="PANTHER" id="PTHR39210">
    <property type="entry name" value="HEPARIN-SULFATE LYASE"/>
    <property type="match status" value="1"/>
</dbReference>
<name>A0A9X2MUX5_9BACL</name>
<dbReference type="Gene3D" id="2.70.98.70">
    <property type="match status" value="1"/>
</dbReference>
<dbReference type="Gene3D" id="1.50.10.100">
    <property type="entry name" value="Chondroitin AC/alginate lyase"/>
    <property type="match status" value="1"/>
</dbReference>
<keyword evidence="2" id="KW-1185">Reference proteome</keyword>
<evidence type="ECO:0000313" key="1">
    <source>
        <dbReference type="EMBL" id="MCR2806311.1"/>
    </source>
</evidence>
<dbReference type="RefSeq" id="WP_257449625.1">
    <property type="nucleotide sequence ID" value="NZ_JANIPJ010000016.1"/>
</dbReference>
<accession>A0A9X2MUX5</accession>
<reference evidence="1" key="1">
    <citation type="submission" date="2022-08" db="EMBL/GenBank/DDBJ databases">
        <title>The genomic sequence of strain Paenibacillus sp. SCIV0701.</title>
        <authorList>
            <person name="Zhao H."/>
        </authorList>
    </citation>
    <scope>NUCLEOTIDE SEQUENCE</scope>
    <source>
        <strain evidence="1">SCIV0701</strain>
    </source>
</reference>
<dbReference type="InterPro" id="IPR008929">
    <property type="entry name" value="Chondroitin_lyas"/>
</dbReference>
<dbReference type="EMBL" id="JANIPJ010000016">
    <property type="protein sequence ID" value="MCR2806311.1"/>
    <property type="molecule type" value="Genomic_DNA"/>
</dbReference>
<organism evidence="1 2">
    <name type="scientific">Paenibacillus soyae</name>
    <dbReference type="NCBI Taxonomy" id="2969249"/>
    <lineage>
        <taxon>Bacteria</taxon>
        <taxon>Bacillati</taxon>
        <taxon>Bacillota</taxon>
        <taxon>Bacilli</taxon>
        <taxon>Bacillales</taxon>
        <taxon>Paenibacillaceae</taxon>
        <taxon>Paenibacillus</taxon>
    </lineage>
</organism>
<dbReference type="PANTHER" id="PTHR39210:SF1">
    <property type="entry name" value="HEPARIN-SULFATE LYASE"/>
    <property type="match status" value="1"/>
</dbReference>
<evidence type="ECO:0000313" key="2">
    <source>
        <dbReference type="Proteomes" id="UP001141950"/>
    </source>
</evidence>
<proteinExistence type="predicted"/>
<dbReference type="Proteomes" id="UP001141950">
    <property type="component" value="Unassembled WGS sequence"/>
</dbReference>
<keyword evidence="1" id="KW-0456">Lyase</keyword>
<gene>
    <name evidence="1" type="ORF">NQZ67_20735</name>
</gene>
<sequence length="1136" mass="128983">MKVRIDLLKEWKVSGTAADSGYRLQDKLVLEYPAPDDAAGWYPIGFERGNDRALDAMGWYGFLLDLHTEDETAQLILHAHFADDRKLQAKLSVAGAGSHELRVRLEDFEIEAAKSNIWRFLNRLELQGNAVLRSARLVRGEKLFVQADIRGKSGEAGEQVAYEITVHNCTDSRQLVAVNQKYDGWEALHAELTPRQFVLEPFESRGITASLTVRDSMVPGGHETTVLGFVANGDGGSESRVELKTMRKLAHPYIYWNKEQWAERRALIDRYECFRPGYARILADAEAWVVKPPVPVEERDYCYDTSEEHYIMSAAYAYALTGEKRYADKVAQFLRYFIDENSGYPRKKKGCSQSYVQEGHFFQHLAIPYDIIHDAGVLTPEEREGVETCFRLYMDILDHHIRRGYISNWLLSEITGAFYCALAIQDMERALRFVFGPGGSIEQLRYGVFNDGWWYECSVSYNTWVSSMYIHTAHALLPFGINILHEHFAVPFNDEVNSTFGGRDAEVRFGMVNKRWGGNRKSYVRIKDMFDAPLPFLDDRGVLFGISDSVERKLEGVHFGSTYDLAYLYYQDPQYVPVIRMNGETDPIFGHAELPETASPRAMANSFADNVGIAMLRSQAPGRERRRQIQAVLRYGSHGYAHGHFDRTGLLSVMRYGRSFFNPEHVWWGYAHFMYKFYVQNSMTKNMVVVDGKMQVPADSRRTLFYSGQAIQAAAVETTSAWAFPPYGGMVYREKETLKERCAMNASYLPEAPEGAEYGELSAYTEPVRQKRVMAVTDDFIVLFDFLQGEIEHQYDCLFQIKGFKELTAERLVRTNHTSQWSDHPLSDAQFITECHWYEAEGTSVARFETLFGEGEDLRGTRTAYNEPGPLKLDVHTAWPRRTVQIVGRAAENHGITIPMEYAVEADGVTIAEGGFGAWILGEGKVDAAIEEGAKTLTLRVRNYPTYTEQRYPERTRQGLFWGEASIQTADGEKLLLSELSPEYVNVDPGFGIGRDYEGGRVTIVGNEYPHAIPTSPVDHDREAVIRVDLTKLQAVRFVGLIGADAFPGDESQRRVTYGIRTTGRTGRFVTVIEPYEAGRMVESVHALDENTVRVELRDGRAQAITVQHMDSDRNSVMLREFRNGMLIREELAEGK</sequence>